<dbReference type="EMBL" id="KF692088">
    <property type="protein sequence ID" value="AHB31652.1"/>
    <property type="molecule type" value="Genomic_DNA"/>
</dbReference>
<name>V5R9B7_9CAUD</name>
<evidence type="ECO:0000256" key="1">
    <source>
        <dbReference type="SAM" id="MobiDB-lite"/>
    </source>
</evidence>
<feature type="region of interest" description="Disordered" evidence="1">
    <location>
        <begin position="1"/>
        <end position="45"/>
    </location>
</feature>
<evidence type="ECO:0000313" key="3">
    <source>
        <dbReference type="Proteomes" id="UP000018644"/>
    </source>
</evidence>
<sequence length="45" mass="5242">MPGMRRQVSQDRYLEEPDPVDYEALEDEQDTRASDDADAKRKGEQ</sequence>
<dbReference type="KEGG" id="vg:17776903"/>
<accession>V5R9B7</accession>
<reference evidence="2 3" key="1">
    <citation type="journal article" date="2014" name="PLoS ONE">
        <title>Isolation and Characterization of vB_ArS-ArV2 - First Arthrobacter sp. Infecting Bacteriophage with Completely Sequenced Genome.</title>
        <authorList>
            <person name="Simoliunas E."/>
            <person name="Kaliniene L."/>
            <person name="Stasilo M."/>
            <person name="Truncaite L."/>
            <person name="Zajanckauskaite A."/>
            <person name="Staniulis J."/>
            <person name="Nainys J."/>
            <person name="Kaupinis A."/>
            <person name="Valius M."/>
            <person name="Meskys R."/>
        </authorList>
    </citation>
    <scope>NUCLEOTIDE SEQUENCE [LARGE SCALE GENOMIC DNA]</scope>
</reference>
<proteinExistence type="predicted"/>
<keyword evidence="3" id="KW-1185">Reference proteome</keyword>
<evidence type="ECO:0000313" key="2">
    <source>
        <dbReference type="EMBL" id="AHB31652.1"/>
    </source>
</evidence>
<feature type="compositionally biased region" description="Basic and acidic residues" evidence="1">
    <location>
        <begin position="30"/>
        <end position="45"/>
    </location>
</feature>
<dbReference type="GeneID" id="17776903"/>
<gene>
    <name evidence="2" type="ORF">ArV2_gp41</name>
</gene>
<organism evidence="2 3">
    <name type="scientific">Arthrobacter phage vB_ArS-ArV2</name>
    <dbReference type="NCBI Taxonomy" id="1414742"/>
    <lineage>
        <taxon>Viruses</taxon>
        <taxon>Duplodnaviria</taxon>
        <taxon>Heunggongvirae</taxon>
        <taxon>Uroviricota</taxon>
        <taxon>Caudoviricetes</taxon>
        <taxon>Arvduovirus</taxon>
        <taxon>Arvduovirus ArV2</taxon>
    </lineage>
</organism>
<dbReference type="Proteomes" id="UP000018644">
    <property type="component" value="Segment"/>
</dbReference>
<dbReference type="RefSeq" id="YP_008857912.1">
    <property type="nucleotide sequence ID" value="NC_022972.2"/>
</dbReference>
<protein>
    <submittedName>
        <fullName evidence="2">Uncharacterized protein</fullName>
    </submittedName>
</protein>
<feature type="compositionally biased region" description="Acidic residues" evidence="1">
    <location>
        <begin position="16"/>
        <end position="29"/>
    </location>
</feature>